<feature type="domain" description="SHSP" evidence="3">
    <location>
        <begin position="111"/>
        <end position="208"/>
    </location>
</feature>
<name>R9TDY4_ACAPC</name>
<dbReference type="GO" id="GO:0042026">
    <property type="term" value="P:protein refolding"/>
    <property type="evidence" value="ECO:0007669"/>
    <property type="project" value="TreeGrafter"/>
</dbReference>
<dbReference type="GO" id="GO:0005634">
    <property type="term" value="C:nucleus"/>
    <property type="evidence" value="ECO:0007669"/>
    <property type="project" value="TreeGrafter"/>
</dbReference>
<dbReference type="AlphaFoldDB" id="R9TDY4"/>
<dbReference type="InterPro" id="IPR001436">
    <property type="entry name" value="Alpha-crystallin/sHSP_animal"/>
</dbReference>
<dbReference type="PANTHER" id="PTHR45640:SF26">
    <property type="entry name" value="RE23625P"/>
    <property type="match status" value="1"/>
</dbReference>
<dbReference type="CDD" id="cd06526">
    <property type="entry name" value="metazoan_ACD"/>
    <property type="match status" value="1"/>
</dbReference>
<protein>
    <submittedName>
        <fullName evidence="4">Heat shock protein beta-1</fullName>
    </submittedName>
</protein>
<reference evidence="4" key="1">
    <citation type="journal article" date="2013" name="J. Exp. Mar. Biol. Ecol.">
        <title>An improved method for achieving high-quality RNA for copepod gene transcriptomic studies.</title>
        <authorList>
            <person name="Zhang H."/>
            <person name="Finiguerra M."/>
            <person name="Dam H.G."/>
            <person name="Huang Y."/>
            <person name="Xu D."/>
            <person name="Liu G."/>
            <person name="Lin S."/>
        </authorList>
    </citation>
    <scope>NUCLEOTIDE SEQUENCE</scope>
</reference>
<dbReference type="GO" id="GO:0009408">
    <property type="term" value="P:response to heat"/>
    <property type="evidence" value="ECO:0007669"/>
    <property type="project" value="TreeGrafter"/>
</dbReference>
<dbReference type="InterPro" id="IPR008978">
    <property type="entry name" value="HSP20-like_chaperone"/>
</dbReference>
<evidence type="ECO:0000259" key="3">
    <source>
        <dbReference type="PROSITE" id="PS01031"/>
    </source>
</evidence>
<dbReference type="PANTHER" id="PTHR45640">
    <property type="entry name" value="HEAT SHOCK PROTEIN HSP-12.2-RELATED"/>
    <property type="match status" value="1"/>
</dbReference>
<keyword evidence="4" id="KW-0346">Stress response</keyword>
<dbReference type="PROSITE" id="PS01031">
    <property type="entry name" value="SHSP"/>
    <property type="match status" value="1"/>
</dbReference>
<dbReference type="SUPFAM" id="SSF49764">
    <property type="entry name" value="HSP20-like chaperones"/>
    <property type="match status" value="1"/>
</dbReference>
<evidence type="ECO:0000313" key="4">
    <source>
        <dbReference type="EMBL" id="AGN29598.1"/>
    </source>
</evidence>
<comment type="similarity">
    <text evidence="1 2">Belongs to the small heat shock protein (HSP20) family.</text>
</comment>
<evidence type="ECO:0000256" key="1">
    <source>
        <dbReference type="PROSITE-ProRule" id="PRU00285"/>
    </source>
</evidence>
<dbReference type="GO" id="GO:0005737">
    <property type="term" value="C:cytoplasm"/>
    <property type="evidence" value="ECO:0007669"/>
    <property type="project" value="TreeGrafter"/>
</dbReference>
<dbReference type="Gene3D" id="2.60.40.790">
    <property type="match status" value="1"/>
</dbReference>
<dbReference type="InterPro" id="IPR002068">
    <property type="entry name" value="A-crystallin/Hsp20_dom"/>
</dbReference>
<accession>R9TDY4</accession>
<evidence type="ECO:0000256" key="2">
    <source>
        <dbReference type="RuleBase" id="RU003616"/>
    </source>
</evidence>
<sequence length="208" mass="23791">MSSDKLPVTLRDYFFSDPHFFTWENYDKVKDRVNKVSTDILKGFDSHVRSMTGYSPMHMLETECADVTNEDDKAAKEKGEQAASKQLTVFPRSWMIPSIPGLEDERKELGLYMDDDKELVRFQEDKDGFVLTLDTHMYRPSELHLSVKDNMVNITGKHECKSKDGKKVSIRQFQRMYSLPEGVKKEEVVSNLSADGVLVVTAKKGGKQ</sequence>
<organism evidence="4">
    <name type="scientific">Acartia pacifica</name>
    <name type="common">Copepod</name>
    <dbReference type="NCBI Taxonomy" id="335913"/>
    <lineage>
        <taxon>Eukaryota</taxon>
        <taxon>Metazoa</taxon>
        <taxon>Ecdysozoa</taxon>
        <taxon>Arthropoda</taxon>
        <taxon>Crustacea</taxon>
        <taxon>Multicrustacea</taxon>
        <taxon>Hexanauplia</taxon>
        <taxon>Copepoda</taxon>
        <taxon>Calanoida</taxon>
        <taxon>Acartiidae</taxon>
        <taxon>Acartia</taxon>
    </lineage>
</organism>
<proteinExistence type="evidence at transcript level"/>
<dbReference type="EMBL" id="KC989825">
    <property type="protein sequence ID" value="AGN29598.1"/>
    <property type="molecule type" value="mRNA"/>
</dbReference>
<dbReference type="Pfam" id="PF00011">
    <property type="entry name" value="HSP20"/>
    <property type="match status" value="1"/>
</dbReference>
<dbReference type="GO" id="GO:0051082">
    <property type="term" value="F:unfolded protein binding"/>
    <property type="evidence" value="ECO:0007669"/>
    <property type="project" value="TreeGrafter"/>
</dbReference>